<dbReference type="Pfam" id="PF06521">
    <property type="entry name" value="PAR1"/>
    <property type="match status" value="1"/>
</dbReference>
<comment type="caution">
    <text evidence="2">The sequence shown here is derived from an EMBL/GenBank/DDBJ whole genome shotgun (WGS) entry which is preliminary data.</text>
</comment>
<feature type="signal peptide" evidence="1">
    <location>
        <begin position="1"/>
        <end position="18"/>
    </location>
</feature>
<dbReference type="InParanoid" id="A0A7J7BZQ2"/>
<proteinExistence type="predicted"/>
<dbReference type="EMBL" id="JAAARO010000022">
    <property type="protein sequence ID" value="KAF5727354.1"/>
    <property type="molecule type" value="Genomic_DNA"/>
</dbReference>
<keyword evidence="3" id="KW-1185">Reference proteome</keyword>
<dbReference type="AlphaFoldDB" id="A0A7J7BZQ2"/>
<evidence type="ECO:0000256" key="1">
    <source>
        <dbReference type="SAM" id="SignalP"/>
    </source>
</evidence>
<dbReference type="InterPro" id="IPR009489">
    <property type="entry name" value="PAR1"/>
</dbReference>
<evidence type="ECO:0000313" key="2">
    <source>
        <dbReference type="EMBL" id="KAF5727354.1"/>
    </source>
</evidence>
<reference evidence="2 3" key="1">
    <citation type="journal article" date="2020" name="Nat. Commun.">
        <title>Genome of Tripterygium wilfordii and identification of cytochrome P450 involved in triptolide biosynthesis.</title>
        <authorList>
            <person name="Tu L."/>
            <person name="Su P."/>
            <person name="Zhang Z."/>
            <person name="Gao L."/>
            <person name="Wang J."/>
            <person name="Hu T."/>
            <person name="Zhou J."/>
            <person name="Zhang Y."/>
            <person name="Zhao Y."/>
            <person name="Liu Y."/>
            <person name="Song Y."/>
            <person name="Tong Y."/>
            <person name="Lu Y."/>
            <person name="Yang J."/>
            <person name="Xu C."/>
            <person name="Jia M."/>
            <person name="Peters R.J."/>
            <person name="Huang L."/>
            <person name="Gao W."/>
        </authorList>
    </citation>
    <scope>NUCLEOTIDE SEQUENCE [LARGE SCALE GENOMIC DNA]</scope>
    <source>
        <strain evidence="3">cv. XIE 37</strain>
        <tissue evidence="2">Leaf</tissue>
    </source>
</reference>
<gene>
    <name evidence="2" type="ORF">HS088_TW22G01047</name>
</gene>
<organism evidence="2 3">
    <name type="scientific">Tripterygium wilfordii</name>
    <name type="common">Thunder God vine</name>
    <dbReference type="NCBI Taxonomy" id="458696"/>
    <lineage>
        <taxon>Eukaryota</taxon>
        <taxon>Viridiplantae</taxon>
        <taxon>Streptophyta</taxon>
        <taxon>Embryophyta</taxon>
        <taxon>Tracheophyta</taxon>
        <taxon>Spermatophyta</taxon>
        <taxon>Magnoliopsida</taxon>
        <taxon>eudicotyledons</taxon>
        <taxon>Gunneridae</taxon>
        <taxon>Pentapetalae</taxon>
        <taxon>rosids</taxon>
        <taxon>fabids</taxon>
        <taxon>Celastrales</taxon>
        <taxon>Celastraceae</taxon>
        <taxon>Tripterygium</taxon>
    </lineage>
</organism>
<dbReference type="PANTHER" id="PTHR33649:SF16">
    <property type="entry name" value="PAR1 PROTEIN"/>
    <property type="match status" value="1"/>
</dbReference>
<keyword evidence="1" id="KW-0732">Signal</keyword>
<accession>A0A7J7BZQ2</accession>
<sequence length="183" mass="20117">MALVVFLALSLIFHGALGELVCERLPEDLCSFAVSSSGNRCLLEKDTYSDGIVKHQCKTSEVLVEGIMREVVETDDCVNACGLDRYTVGISSDSLFDRHFTAKLCSPDCYQGCPNIVDLYSNLFLGEGANLPLACEKQRANTHRFMIELQTSNAAAPQQYYARNYLGPSAEPYLFDDIAPSAL</sequence>
<name>A0A7J7BZQ2_TRIWF</name>
<dbReference type="PANTHER" id="PTHR33649">
    <property type="entry name" value="PAR1 PROTEIN"/>
    <property type="match status" value="1"/>
</dbReference>
<evidence type="ECO:0008006" key="4">
    <source>
        <dbReference type="Google" id="ProtNLM"/>
    </source>
</evidence>
<feature type="chain" id="PRO_5029871862" description="PAR1 protein" evidence="1">
    <location>
        <begin position="19"/>
        <end position="183"/>
    </location>
</feature>
<dbReference type="Proteomes" id="UP000593562">
    <property type="component" value="Unassembled WGS sequence"/>
</dbReference>
<dbReference type="OrthoDB" id="772928at2759"/>
<evidence type="ECO:0000313" key="3">
    <source>
        <dbReference type="Proteomes" id="UP000593562"/>
    </source>
</evidence>
<protein>
    <recommendedName>
        <fullName evidence="4">PAR1 protein</fullName>
    </recommendedName>
</protein>